<evidence type="ECO:0000256" key="3">
    <source>
        <dbReference type="ARBA" id="ARBA00024867"/>
    </source>
</evidence>
<dbReference type="PANTHER" id="PTHR44591">
    <property type="entry name" value="STRESS RESPONSE REGULATOR PROTEIN 1"/>
    <property type="match status" value="1"/>
</dbReference>
<dbReference type="Proteomes" id="UP000643810">
    <property type="component" value="Unassembled WGS sequence"/>
</dbReference>
<gene>
    <name evidence="6" type="ORF">H8R94_09105</name>
</gene>
<dbReference type="Pfam" id="PF00072">
    <property type="entry name" value="Response_reg"/>
    <property type="match status" value="1"/>
</dbReference>
<dbReference type="PROSITE" id="PS50110">
    <property type="entry name" value="RESPONSE_REGULATORY"/>
    <property type="match status" value="1"/>
</dbReference>
<evidence type="ECO:0000313" key="6">
    <source>
        <dbReference type="EMBL" id="MBC5686754.1"/>
    </source>
</evidence>
<dbReference type="SMART" id="SM00448">
    <property type="entry name" value="REC"/>
    <property type="match status" value="1"/>
</dbReference>
<dbReference type="InterPro" id="IPR050595">
    <property type="entry name" value="Bact_response_regulator"/>
</dbReference>
<evidence type="ECO:0000256" key="1">
    <source>
        <dbReference type="ARBA" id="ARBA00018672"/>
    </source>
</evidence>
<comment type="caution">
    <text evidence="6">The sequence shown here is derived from an EMBL/GenBank/DDBJ whole genome shotgun (WGS) entry which is preliminary data.</text>
</comment>
<comment type="function">
    <text evidence="3">May play the central regulatory role in sporulation. It may be an element of the effector pathway responsible for the activation of sporulation genes in response to nutritional stress. Spo0A may act in concert with spo0H (a sigma factor) to control the expression of some genes that are critical to the sporulation process.</text>
</comment>
<sequence>MMKETYKILIVSEVQGYLILSLKDKIKEAGYDVSVVEPDVAQISAERDTIGAYLICGSDGIGDMQQALIYLKDQSAERDIPIFTVGSREENDAIGRVISGHLIRQFFERPVNVNELVEVIDAYIAKFGAQHKKKVLVVDDSGAMLRNVKGWLEDRYQVILANSGAMAIKYLATNRPDLVLLDYEMPVVDGRQVLEMIRTETEFSDVPVIFLTSKDDRESVMQVMALKPEGYLLKTMEPARIIAEVDAFFERQKAKLFD</sequence>
<dbReference type="SUPFAM" id="SSF52172">
    <property type="entry name" value="CheY-like"/>
    <property type="match status" value="1"/>
</dbReference>
<keyword evidence="7" id="KW-1185">Reference proteome</keyword>
<dbReference type="Gene3D" id="3.40.50.2300">
    <property type="match status" value="1"/>
</dbReference>
<name>A0ABR7GH29_9FIRM</name>
<accession>A0ABR7GH29</accession>
<evidence type="ECO:0000259" key="5">
    <source>
        <dbReference type="PROSITE" id="PS50110"/>
    </source>
</evidence>
<proteinExistence type="predicted"/>
<dbReference type="CDD" id="cd00156">
    <property type="entry name" value="REC"/>
    <property type="match status" value="1"/>
</dbReference>
<organism evidence="6 7">
    <name type="scientific">Roseburia lenta</name>
    <dbReference type="NCBI Taxonomy" id="2763061"/>
    <lineage>
        <taxon>Bacteria</taxon>
        <taxon>Bacillati</taxon>
        <taxon>Bacillota</taxon>
        <taxon>Clostridia</taxon>
        <taxon>Lachnospirales</taxon>
        <taxon>Lachnospiraceae</taxon>
        <taxon>Roseburia</taxon>
    </lineage>
</organism>
<dbReference type="PANTHER" id="PTHR44591:SF3">
    <property type="entry name" value="RESPONSE REGULATORY DOMAIN-CONTAINING PROTEIN"/>
    <property type="match status" value="1"/>
</dbReference>
<dbReference type="InterPro" id="IPR001789">
    <property type="entry name" value="Sig_transdc_resp-reg_receiver"/>
</dbReference>
<protein>
    <recommendedName>
        <fullName evidence="1">Stage 0 sporulation protein A homolog</fullName>
    </recommendedName>
</protein>
<evidence type="ECO:0000256" key="2">
    <source>
        <dbReference type="ARBA" id="ARBA00022553"/>
    </source>
</evidence>
<evidence type="ECO:0000256" key="4">
    <source>
        <dbReference type="PROSITE-ProRule" id="PRU00169"/>
    </source>
</evidence>
<keyword evidence="2 4" id="KW-0597">Phosphoprotein</keyword>
<reference evidence="6 7" key="1">
    <citation type="submission" date="2020-08" db="EMBL/GenBank/DDBJ databases">
        <title>Genome public.</title>
        <authorList>
            <person name="Liu C."/>
            <person name="Sun Q."/>
        </authorList>
    </citation>
    <scope>NUCLEOTIDE SEQUENCE [LARGE SCALE GENOMIC DNA]</scope>
    <source>
        <strain evidence="6 7">NSJ-9</strain>
    </source>
</reference>
<dbReference type="InterPro" id="IPR011006">
    <property type="entry name" value="CheY-like_superfamily"/>
</dbReference>
<feature type="modified residue" description="4-aspartylphosphate" evidence="4">
    <location>
        <position position="182"/>
    </location>
</feature>
<dbReference type="EMBL" id="JACOPG010000003">
    <property type="protein sequence ID" value="MBC5686754.1"/>
    <property type="molecule type" value="Genomic_DNA"/>
</dbReference>
<feature type="domain" description="Response regulatory" evidence="5">
    <location>
        <begin position="134"/>
        <end position="249"/>
    </location>
</feature>
<evidence type="ECO:0000313" key="7">
    <source>
        <dbReference type="Proteomes" id="UP000643810"/>
    </source>
</evidence>